<keyword evidence="1" id="KW-1133">Transmembrane helix</keyword>
<gene>
    <name evidence="2" type="ORF">CLOBOL_00106</name>
</gene>
<proteinExistence type="predicted"/>
<dbReference type="PaxDb" id="411902-CLOBOL_00106"/>
<dbReference type="HOGENOM" id="CLU_3364212_0_0_9"/>
<organism evidence="2 3">
    <name type="scientific">Enterocloster bolteae (strain ATCC BAA-613 / DSM 15670 / CCUG 46953 / JCM 12243 / WAL 16351)</name>
    <name type="common">Clostridium bolteae</name>
    <dbReference type="NCBI Taxonomy" id="411902"/>
    <lineage>
        <taxon>Bacteria</taxon>
        <taxon>Bacillati</taxon>
        <taxon>Bacillota</taxon>
        <taxon>Clostridia</taxon>
        <taxon>Lachnospirales</taxon>
        <taxon>Lachnospiraceae</taxon>
        <taxon>Enterocloster</taxon>
    </lineage>
</organism>
<reference evidence="2 3" key="1">
    <citation type="submission" date="2007-08" db="EMBL/GenBank/DDBJ databases">
        <authorList>
            <person name="Fulton L."/>
            <person name="Clifton S."/>
            <person name="Fulton B."/>
            <person name="Xu J."/>
            <person name="Minx P."/>
            <person name="Pepin K.H."/>
            <person name="Johnson M."/>
            <person name="Thiruvilangam P."/>
            <person name="Bhonagiri V."/>
            <person name="Nash W.E."/>
            <person name="Mardis E.R."/>
            <person name="Wilson R.K."/>
        </authorList>
    </citation>
    <scope>NUCLEOTIDE SEQUENCE [LARGE SCALE GENOMIC DNA]</scope>
    <source>
        <strain evidence="3">ATCC BAA-613 / DSM 15670 / CCUG 46953 / JCM 12243 / WAL 16351</strain>
    </source>
</reference>
<comment type="caution">
    <text evidence="2">The sequence shown here is derived from an EMBL/GenBank/DDBJ whole genome shotgun (WGS) entry which is preliminary data.</text>
</comment>
<dbReference type="EMBL" id="ABCC02000001">
    <property type="protein sequence ID" value="EDP19639.1"/>
    <property type="molecule type" value="Genomic_DNA"/>
</dbReference>
<protein>
    <submittedName>
        <fullName evidence="2">Uncharacterized protein</fullName>
    </submittedName>
</protein>
<sequence length="35" mass="4047">MPSELLQLIFRNYLITGFFSCHTIVIPSSFTIFLP</sequence>
<reference evidence="2 3" key="2">
    <citation type="submission" date="2007-09" db="EMBL/GenBank/DDBJ databases">
        <title>Draft genome sequence of Clostridium bolteae (ATCC BAA-613).</title>
        <authorList>
            <person name="Sudarsanam P."/>
            <person name="Ley R."/>
            <person name="Guruge J."/>
            <person name="Turnbaugh P.J."/>
            <person name="Mahowald M."/>
            <person name="Liep D."/>
            <person name="Gordon J."/>
        </authorList>
    </citation>
    <scope>NUCLEOTIDE SEQUENCE [LARGE SCALE GENOMIC DNA]</scope>
    <source>
        <strain evidence="3">ATCC BAA-613 / DSM 15670 / CCUG 46953 / JCM 12243 / WAL 16351</strain>
    </source>
</reference>
<accession>A8RGC7</accession>
<evidence type="ECO:0000313" key="3">
    <source>
        <dbReference type="Proteomes" id="UP000005396"/>
    </source>
</evidence>
<dbReference type="AlphaFoldDB" id="A8RGC7"/>
<evidence type="ECO:0000313" key="2">
    <source>
        <dbReference type="EMBL" id="EDP19639.1"/>
    </source>
</evidence>
<name>A8RGC7_ENTBW</name>
<keyword evidence="1" id="KW-0812">Transmembrane</keyword>
<dbReference type="Proteomes" id="UP000005396">
    <property type="component" value="Unassembled WGS sequence"/>
</dbReference>
<feature type="transmembrane region" description="Helical" evidence="1">
    <location>
        <begin position="12"/>
        <end position="34"/>
    </location>
</feature>
<evidence type="ECO:0000256" key="1">
    <source>
        <dbReference type="SAM" id="Phobius"/>
    </source>
</evidence>
<keyword evidence="1" id="KW-0472">Membrane</keyword>